<name>A0AA35CKL9_9FIRM</name>
<sequence>MALLEVRNLVKRFGGLVATNDVSLTVEKGSITGVIGPNGAGKTTLFALISGFHTPTSGDILFEGRSIVGLKPYDLCRLGITRTFQVVKPFAGKSVLYNAMVGAFVRTNSTAEAERIALDVLRLTGLYEKRDVPAKSLTIVDRKRLEVAKALATRPKLLLLDEVLAGLTPREVTEAVELVRTIRAQGVTILMIEHVMQAVMALCERVHVIHHGEKIAEGTPAEVTRDEKVIQAYLGEKYAAAGSQ</sequence>
<dbReference type="Pfam" id="PF12399">
    <property type="entry name" value="BCA_ABC_TP_C"/>
    <property type="match status" value="1"/>
</dbReference>
<dbReference type="SUPFAM" id="SSF52540">
    <property type="entry name" value="P-loop containing nucleoside triphosphate hydrolases"/>
    <property type="match status" value="1"/>
</dbReference>
<organism evidence="5 6">
    <name type="scientific">Caldinitratiruptor microaerophilus</name>
    <dbReference type="NCBI Taxonomy" id="671077"/>
    <lineage>
        <taxon>Bacteria</taxon>
        <taxon>Bacillati</taxon>
        <taxon>Bacillota</taxon>
        <taxon>Clostridia</taxon>
        <taxon>Eubacteriales</taxon>
        <taxon>Symbiobacteriaceae</taxon>
        <taxon>Caldinitratiruptor</taxon>
    </lineage>
</organism>
<dbReference type="InterPro" id="IPR032823">
    <property type="entry name" value="BCA_ABC_TP_C"/>
</dbReference>
<keyword evidence="6" id="KW-1185">Reference proteome</keyword>
<dbReference type="PANTHER" id="PTHR45772:SF7">
    <property type="entry name" value="AMINO ACID ABC TRANSPORTER ATP-BINDING PROTEIN"/>
    <property type="match status" value="1"/>
</dbReference>
<accession>A0AA35CKL9</accession>
<dbReference type="KEGG" id="cmic:caldi_01560"/>
<dbReference type="CDD" id="cd03219">
    <property type="entry name" value="ABC_Mj1267_LivG_branched"/>
    <property type="match status" value="1"/>
</dbReference>
<dbReference type="EMBL" id="AP025628">
    <property type="protein sequence ID" value="BDG59066.1"/>
    <property type="molecule type" value="Genomic_DNA"/>
</dbReference>
<protein>
    <submittedName>
        <fullName evidence="5">ABC transporter ATP-binding protein</fullName>
    </submittedName>
</protein>
<dbReference type="Gene3D" id="3.40.50.300">
    <property type="entry name" value="P-loop containing nucleotide triphosphate hydrolases"/>
    <property type="match status" value="1"/>
</dbReference>
<keyword evidence="2" id="KW-0547">Nucleotide-binding</keyword>
<dbReference type="GO" id="GO:0015188">
    <property type="term" value="F:L-isoleucine transmembrane transporter activity"/>
    <property type="evidence" value="ECO:0007669"/>
    <property type="project" value="TreeGrafter"/>
</dbReference>
<dbReference type="GO" id="GO:0005524">
    <property type="term" value="F:ATP binding"/>
    <property type="evidence" value="ECO:0007669"/>
    <property type="project" value="UniProtKB-KW"/>
</dbReference>
<evidence type="ECO:0000313" key="5">
    <source>
        <dbReference type="EMBL" id="BDG59066.1"/>
    </source>
</evidence>
<keyword evidence="3 5" id="KW-0067">ATP-binding</keyword>
<dbReference type="Pfam" id="PF00005">
    <property type="entry name" value="ABC_tran"/>
    <property type="match status" value="1"/>
</dbReference>
<dbReference type="RefSeq" id="WP_264843183.1">
    <property type="nucleotide sequence ID" value="NZ_AP025628.1"/>
</dbReference>
<dbReference type="GO" id="GO:0042941">
    <property type="term" value="P:D-alanine transmembrane transport"/>
    <property type="evidence" value="ECO:0007669"/>
    <property type="project" value="TreeGrafter"/>
</dbReference>
<dbReference type="GO" id="GO:0005304">
    <property type="term" value="F:L-valine transmembrane transporter activity"/>
    <property type="evidence" value="ECO:0007669"/>
    <property type="project" value="TreeGrafter"/>
</dbReference>
<evidence type="ECO:0000256" key="1">
    <source>
        <dbReference type="ARBA" id="ARBA00022448"/>
    </source>
</evidence>
<dbReference type="GO" id="GO:0015808">
    <property type="term" value="P:L-alanine transport"/>
    <property type="evidence" value="ECO:0007669"/>
    <property type="project" value="TreeGrafter"/>
</dbReference>
<dbReference type="GO" id="GO:0015192">
    <property type="term" value="F:L-phenylalanine transmembrane transporter activity"/>
    <property type="evidence" value="ECO:0007669"/>
    <property type="project" value="TreeGrafter"/>
</dbReference>
<dbReference type="GO" id="GO:1903805">
    <property type="term" value="P:L-valine import across plasma membrane"/>
    <property type="evidence" value="ECO:0007669"/>
    <property type="project" value="TreeGrafter"/>
</dbReference>
<dbReference type="GO" id="GO:0005886">
    <property type="term" value="C:plasma membrane"/>
    <property type="evidence" value="ECO:0007669"/>
    <property type="project" value="TreeGrafter"/>
</dbReference>
<feature type="domain" description="ABC transporter" evidence="4">
    <location>
        <begin position="4"/>
        <end position="236"/>
    </location>
</feature>
<proteinExistence type="predicted"/>
<dbReference type="InterPro" id="IPR003593">
    <property type="entry name" value="AAA+_ATPase"/>
</dbReference>
<dbReference type="SMART" id="SM00382">
    <property type="entry name" value="AAA"/>
    <property type="match status" value="1"/>
</dbReference>
<dbReference type="PANTHER" id="PTHR45772">
    <property type="entry name" value="CONSERVED COMPONENT OF ABC TRANSPORTER FOR NATURAL AMINO ACIDS-RELATED"/>
    <property type="match status" value="1"/>
</dbReference>
<keyword evidence="1" id="KW-0813">Transport</keyword>
<evidence type="ECO:0000259" key="4">
    <source>
        <dbReference type="PROSITE" id="PS50893"/>
    </source>
</evidence>
<reference evidence="5" key="1">
    <citation type="submission" date="2022-03" db="EMBL/GenBank/DDBJ databases">
        <title>Complete genome sequence of Caldinitratiruptor microaerophilus.</title>
        <authorList>
            <person name="Mukaiyama R."/>
            <person name="Nishiyama T."/>
            <person name="Ueda K."/>
        </authorList>
    </citation>
    <scope>NUCLEOTIDE SEQUENCE</scope>
    <source>
        <strain evidence="5">JCM 16183</strain>
    </source>
</reference>
<evidence type="ECO:0000256" key="2">
    <source>
        <dbReference type="ARBA" id="ARBA00022741"/>
    </source>
</evidence>
<dbReference type="Proteomes" id="UP001163687">
    <property type="component" value="Chromosome"/>
</dbReference>
<dbReference type="GO" id="GO:1903806">
    <property type="term" value="P:L-isoleucine import across plasma membrane"/>
    <property type="evidence" value="ECO:0007669"/>
    <property type="project" value="TreeGrafter"/>
</dbReference>
<dbReference type="PROSITE" id="PS50893">
    <property type="entry name" value="ABC_TRANSPORTER_2"/>
    <property type="match status" value="1"/>
</dbReference>
<dbReference type="AlphaFoldDB" id="A0AA35CKL9"/>
<dbReference type="InterPro" id="IPR003439">
    <property type="entry name" value="ABC_transporter-like_ATP-bd"/>
</dbReference>
<dbReference type="GO" id="GO:0016887">
    <property type="term" value="F:ATP hydrolysis activity"/>
    <property type="evidence" value="ECO:0007669"/>
    <property type="project" value="InterPro"/>
</dbReference>
<evidence type="ECO:0000256" key="3">
    <source>
        <dbReference type="ARBA" id="ARBA00022840"/>
    </source>
</evidence>
<gene>
    <name evidence="5" type="ORF">caldi_01560</name>
</gene>
<dbReference type="InterPro" id="IPR027417">
    <property type="entry name" value="P-loop_NTPase"/>
</dbReference>
<evidence type="ECO:0000313" key="6">
    <source>
        <dbReference type="Proteomes" id="UP001163687"/>
    </source>
</evidence>
<dbReference type="InterPro" id="IPR051120">
    <property type="entry name" value="ABC_AA/LPS_Transport"/>
</dbReference>